<gene>
    <name evidence="12" type="primary">moaA</name>
    <name evidence="14" type="ORF">Ga0061068_10383</name>
</gene>
<feature type="binding site" evidence="12">
    <location>
        <position position="103"/>
    </location>
    <ligand>
        <name>GTP</name>
        <dbReference type="ChEBI" id="CHEBI:37565"/>
    </ligand>
</feature>
<dbReference type="SFLD" id="SFLDG01383">
    <property type="entry name" value="cyclic_pyranopterin_phosphate"/>
    <property type="match status" value="1"/>
</dbReference>
<dbReference type="SMART" id="SM00729">
    <property type="entry name" value="Elp3"/>
    <property type="match status" value="1"/>
</dbReference>
<name>A0A0K6IT76_9PROT</name>
<dbReference type="CDD" id="cd21117">
    <property type="entry name" value="Twitch_MoaA"/>
    <property type="match status" value="1"/>
</dbReference>
<dbReference type="Proteomes" id="UP000182108">
    <property type="component" value="Unassembled WGS sequence"/>
</dbReference>
<keyword evidence="7 12" id="KW-0411">Iron-sulfur</keyword>
<feature type="binding site" evidence="12">
    <location>
        <begin position="267"/>
        <end position="269"/>
    </location>
    <ligand>
        <name>GTP</name>
        <dbReference type="ChEBI" id="CHEBI:37565"/>
    </ligand>
</feature>
<keyword evidence="5 12" id="KW-0547">Nucleotide-binding</keyword>
<feature type="binding site" evidence="12">
    <location>
        <position position="265"/>
    </location>
    <ligand>
        <name>[4Fe-4S] cluster</name>
        <dbReference type="ChEBI" id="CHEBI:49883"/>
        <label>2</label>
        <note>4Fe-4S-substrate</note>
    </ligand>
</feature>
<dbReference type="EC" id="4.1.99.22" evidence="1 12"/>
<dbReference type="CDD" id="cd01335">
    <property type="entry name" value="Radical_SAM"/>
    <property type="match status" value="1"/>
</dbReference>
<comment type="cofactor">
    <cofactor evidence="12">
        <name>[4Fe-4S] cluster</name>
        <dbReference type="ChEBI" id="CHEBI:49883"/>
    </cofactor>
    <text evidence="12">Binds 2 [4Fe-4S] clusters. Binds 1 [4Fe-4S] cluster coordinated with 3 cysteines and an exchangeable S-adenosyl-L-methionine and 1 [4Fe-4S] cluster coordinated with 3 cysteines and the GTP-derived substrate.</text>
</comment>
<keyword evidence="10 12" id="KW-0456">Lyase</keyword>
<feature type="binding site" evidence="12">
    <location>
        <position position="30"/>
    </location>
    <ligand>
        <name>[4Fe-4S] cluster</name>
        <dbReference type="ChEBI" id="CHEBI:49883"/>
        <label>1</label>
        <note>4Fe-4S-S-AdoMet</note>
    </ligand>
</feature>
<evidence type="ECO:0000313" key="15">
    <source>
        <dbReference type="Proteomes" id="UP000182108"/>
    </source>
</evidence>
<dbReference type="GO" id="GO:0046872">
    <property type="term" value="F:metal ion binding"/>
    <property type="evidence" value="ECO:0007669"/>
    <property type="project" value="UniProtKB-KW"/>
</dbReference>
<dbReference type="OrthoDB" id="9763993at2"/>
<dbReference type="UniPathway" id="UPA00344"/>
<feature type="binding site" evidence="12">
    <location>
        <position position="279"/>
    </location>
    <ligand>
        <name>[4Fe-4S] cluster</name>
        <dbReference type="ChEBI" id="CHEBI:49883"/>
        <label>2</label>
        <note>4Fe-4S-substrate</note>
    </ligand>
</feature>
<dbReference type="InterPro" id="IPR007197">
    <property type="entry name" value="rSAM"/>
</dbReference>
<dbReference type="SFLD" id="SFLDS00029">
    <property type="entry name" value="Radical_SAM"/>
    <property type="match status" value="1"/>
</dbReference>
<dbReference type="Pfam" id="PF06463">
    <property type="entry name" value="Mob_synth_C"/>
    <property type="match status" value="1"/>
</dbReference>
<evidence type="ECO:0000256" key="4">
    <source>
        <dbReference type="ARBA" id="ARBA00022723"/>
    </source>
</evidence>
<evidence type="ECO:0000259" key="13">
    <source>
        <dbReference type="PROSITE" id="PS51918"/>
    </source>
</evidence>
<feature type="binding site" evidence="12">
    <location>
        <position position="23"/>
    </location>
    <ligand>
        <name>GTP</name>
        <dbReference type="ChEBI" id="CHEBI:37565"/>
    </ligand>
</feature>
<keyword evidence="9 12" id="KW-0501">Molybdenum cofactor biosynthesis</keyword>
<dbReference type="SUPFAM" id="SSF102114">
    <property type="entry name" value="Radical SAM enzymes"/>
    <property type="match status" value="1"/>
</dbReference>
<evidence type="ECO:0000256" key="9">
    <source>
        <dbReference type="ARBA" id="ARBA00023150"/>
    </source>
</evidence>
<dbReference type="PROSITE" id="PS51918">
    <property type="entry name" value="RADICAL_SAM"/>
    <property type="match status" value="1"/>
</dbReference>
<dbReference type="PANTHER" id="PTHR22960:SF0">
    <property type="entry name" value="MOLYBDENUM COFACTOR BIOSYNTHESIS PROTEIN 1"/>
    <property type="match status" value="1"/>
</dbReference>
<comment type="function">
    <text evidence="12">Catalyzes the cyclization of GTP to (8S)-3',8-cyclo-7,8-dihydroguanosine 5'-triphosphate.</text>
</comment>
<dbReference type="GO" id="GO:0006777">
    <property type="term" value="P:Mo-molybdopterin cofactor biosynthetic process"/>
    <property type="evidence" value="ECO:0007669"/>
    <property type="project" value="UniProtKB-UniRule"/>
</dbReference>
<dbReference type="GO" id="GO:0005525">
    <property type="term" value="F:GTP binding"/>
    <property type="evidence" value="ECO:0007669"/>
    <property type="project" value="UniProtKB-UniRule"/>
</dbReference>
<feature type="binding site" evidence="12">
    <location>
        <position position="36"/>
    </location>
    <ligand>
        <name>S-adenosyl-L-methionine</name>
        <dbReference type="ChEBI" id="CHEBI:59789"/>
    </ligand>
</feature>
<evidence type="ECO:0000313" key="14">
    <source>
        <dbReference type="EMBL" id="CUB06303.1"/>
    </source>
</evidence>
<feature type="domain" description="Radical SAM core" evidence="13">
    <location>
        <begin position="14"/>
        <end position="239"/>
    </location>
</feature>
<keyword evidence="3 12" id="KW-0949">S-adenosyl-L-methionine</keyword>
<comment type="similarity">
    <text evidence="12">Belongs to the radical SAM superfamily. MoaA family.</text>
</comment>
<dbReference type="RefSeq" id="WP_055423058.1">
    <property type="nucleotide sequence ID" value="NZ_CYHH01000003.1"/>
</dbReference>
<dbReference type="SFLD" id="SFLDG01067">
    <property type="entry name" value="SPASM/twitch_domain_containing"/>
    <property type="match status" value="1"/>
</dbReference>
<keyword evidence="6 12" id="KW-0408">Iron</keyword>
<evidence type="ECO:0000256" key="10">
    <source>
        <dbReference type="ARBA" id="ARBA00023239"/>
    </source>
</evidence>
<proteinExistence type="inferred from homology"/>
<dbReference type="GO" id="GO:0051539">
    <property type="term" value="F:4 iron, 4 sulfur cluster binding"/>
    <property type="evidence" value="ECO:0007669"/>
    <property type="project" value="UniProtKB-UniRule"/>
</dbReference>
<protein>
    <recommendedName>
        <fullName evidence="1 12">GTP 3',8-cyclase</fullName>
        <ecNumber evidence="1 12">4.1.99.22</ecNumber>
    </recommendedName>
    <alternativeName>
        <fullName evidence="12">Molybdenum cofactor biosynthesis protein A</fullName>
    </alternativeName>
</protein>
<evidence type="ECO:0000256" key="6">
    <source>
        <dbReference type="ARBA" id="ARBA00023004"/>
    </source>
</evidence>
<organism evidence="14 15">
    <name type="scientific">Tepidiphilus thermophilus</name>
    <dbReference type="NCBI Taxonomy" id="876478"/>
    <lineage>
        <taxon>Bacteria</taxon>
        <taxon>Pseudomonadati</taxon>
        <taxon>Pseudomonadota</taxon>
        <taxon>Hydrogenophilia</taxon>
        <taxon>Hydrogenophilales</taxon>
        <taxon>Hydrogenophilaceae</taxon>
        <taxon>Tepidiphilus</taxon>
    </lineage>
</organism>
<feature type="binding site" evidence="12">
    <location>
        <position position="34"/>
    </location>
    <ligand>
        <name>[4Fe-4S] cluster</name>
        <dbReference type="ChEBI" id="CHEBI:49883"/>
        <label>1</label>
        <note>4Fe-4S-S-AdoMet</note>
    </ligand>
</feature>
<evidence type="ECO:0000256" key="7">
    <source>
        <dbReference type="ARBA" id="ARBA00023014"/>
    </source>
</evidence>
<dbReference type="GO" id="GO:1904047">
    <property type="term" value="F:S-adenosyl-L-methionine binding"/>
    <property type="evidence" value="ECO:0007669"/>
    <property type="project" value="UniProtKB-UniRule"/>
</dbReference>
<dbReference type="HAMAP" id="MF_01225_B">
    <property type="entry name" value="MoaA_B"/>
    <property type="match status" value="1"/>
</dbReference>
<dbReference type="InterPro" id="IPR013785">
    <property type="entry name" value="Aldolase_TIM"/>
</dbReference>
<dbReference type="SFLD" id="SFLDG01386">
    <property type="entry name" value="main_SPASM_domain-containing"/>
    <property type="match status" value="1"/>
</dbReference>
<comment type="pathway">
    <text evidence="12">Cofactor biosynthesis; molybdopterin biosynthesis.</text>
</comment>
<dbReference type="InterPro" id="IPR040064">
    <property type="entry name" value="MoaA-like"/>
</dbReference>
<keyword evidence="4 12" id="KW-0479">Metal-binding</keyword>
<feature type="binding site" evidence="12">
    <location>
        <position position="76"/>
    </location>
    <ligand>
        <name>S-adenosyl-L-methionine</name>
        <dbReference type="ChEBI" id="CHEBI:59789"/>
    </ligand>
</feature>
<feature type="binding site" evidence="12">
    <location>
        <position position="72"/>
    </location>
    <ligand>
        <name>GTP</name>
        <dbReference type="ChEBI" id="CHEBI:37565"/>
    </ligand>
</feature>
<evidence type="ECO:0000256" key="12">
    <source>
        <dbReference type="HAMAP-Rule" id="MF_01225"/>
    </source>
</evidence>
<feature type="binding site" evidence="12">
    <location>
        <position position="164"/>
    </location>
    <ligand>
        <name>GTP</name>
        <dbReference type="ChEBI" id="CHEBI:37565"/>
    </ligand>
</feature>
<dbReference type="EMBL" id="CYHH01000003">
    <property type="protein sequence ID" value="CUB06303.1"/>
    <property type="molecule type" value="Genomic_DNA"/>
</dbReference>
<dbReference type="InterPro" id="IPR010505">
    <property type="entry name" value="MoaA_twitch"/>
</dbReference>
<dbReference type="Pfam" id="PF04055">
    <property type="entry name" value="Radical_SAM"/>
    <property type="match status" value="1"/>
</dbReference>
<keyword evidence="2 12" id="KW-0004">4Fe-4S</keyword>
<dbReference type="NCBIfam" id="TIGR02666">
    <property type="entry name" value="moaA"/>
    <property type="match status" value="1"/>
</dbReference>
<keyword evidence="8 12" id="KW-0342">GTP-binding</keyword>
<sequence length="336" mass="37480">MDTRAPANPPLIDRFGRHVTYVRLSVTDRCDFRCVYCMNEQMTFLPKARILTLEEMALIGRAFVELGVTKLRITGGEPLVRQNVLSLFAELGKLPGLKELTLTTNGSQLARHAAALREAGVRRINVSLDSLRPERFRAISRVGSLDKVLEGIEAARRAGFEAIKLNAVPMRGINDDEILDLVEFAAERDFTVCFIEEMPLGEIEGHDRRTSCVPSDEVRARISERYTLLPTVERTGGPARYERIAETGTLVGFISPHSHNFCDSCNRVRVTTEGRLLLCLGQEHSVDLRRVLRTHPGELEPLKEAIVAAMAIKPKGHEFDLTAKPVLFRHMNATGG</sequence>
<dbReference type="InterPro" id="IPR013483">
    <property type="entry name" value="MoaA"/>
</dbReference>
<dbReference type="AlphaFoldDB" id="A0A0K6IT76"/>
<feature type="binding site" evidence="12">
    <location>
        <position position="127"/>
    </location>
    <ligand>
        <name>S-adenosyl-L-methionine</name>
        <dbReference type="ChEBI" id="CHEBI:59789"/>
    </ligand>
</feature>
<dbReference type="InterPro" id="IPR050105">
    <property type="entry name" value="MoCo_biosynth_MoaA/MoaC"/>
</dbReference>
<dbReference type="GO" id="GO:0061799">
    <property type="term" value="F:cyclic pyranopterin monophosphate synthase activity"/>
    <property type="evidence" value="ECO:0007669"/>
    <property type="project" value="TreeGrafter"/>
</dbReference>
<evidence type="ECO:0000256" key="8">
    <source>
        <dbReference type="ARBA" id="ARBA00023134"/>
    </source>
</evidence>
<dbReference type="InterPro" id="IPR006638">
    <property type="entry name" value="Elp3/MiaA/NifB-like_rSAM"/>
</dbReference>
<accession>A0A0K6IT76</accession>
<comment type="subunit">
    <text evidence="12">Monomer and homodimer.</text>
</comment>
<evidence type="ECO:0000256" key="11">
    <source>
        <dbReference type="ARBA" id="ARBA00048697"/>
    </source>
</evidence>
<dbReference type="GO" id="GO:0061798">
    <property type="term" value="F:GTP 3',8'-cyclase activity"/>
    <property type="evidence" value="ECO:0007669"/>
    <property type="project" value="UniProtKB-UniRule"/>
</dbReference>
<evidence type="ECO:0000256" key="3">
    <source>
        <dbReference type="ARBA" id="ARBA00022691"/>
    </source>
</evidence>
<reference evidence="15" key="1">
    <citation type="submission" date="2015-08" db="EMBL/GenBank/DDBJ databases">
        <authorList>
            <person name="Babu N.S."/>
            <person name="Beckwith C.J."/>
            <person name="Beseler K.G."/>
            <person name="Brison A."/>
            <person name="Carone J.V."/>
            <person name="Caskin T.P."/>
            <person name="Diamond M."/>
            <person name="Durham M.E."/>
            <person name="Foxe J.M."/>
            <person name="Go M."/>
            <person name="Henderson B.A."/>
            <person name="Jones I.B."/>
            <person name="McGettigan J.A."/>
            <person name="Micheletti S.J."/>
            <person name="Nasrallah M.E."/>
            <person name="Ortiz D."/>
            <person name="Piller C.R."/>
            <person name="Privatt S.R."/>
            <person name="Schneider S.L."/>
            <person name="Sharp S."/>
            <person name="Smith T.C."/>
            <person name="Stanton J.D."/>
            <person name="Ullery H.E."/>
            <person name="Wilson R.J."/>
            <person name="Serrano M.G."/>
            <person name="Buck G."/>
            <person name="Lee V."/>
            <person name="Wang Y."/>
            <person name="Carvalho R."/>
            <person name="Voegtly L."/>
            <person name="Shi R."/>
            <person name="Duckworth R."/>
            <person name="Johnson A."/>
            <person name="Loviza R."/>
            <person name="Walstead R."/>
            <person name="Shah Z."/>
            <person name="Kiflezghi M."/>
            <person name="Wade K."/>
            <person name="Ball S.L."/>
            <person name="Bradley K.W."/>
            <person name="Asai D.J."/>
            <person name="Bowman C.A."/>
            <person name="Russell D.A."/>
            <person name="Pope W.H."/>
            <person name="Jacobs-Sera D."/>
            <person name="Hendrix R.W."/>
            <person name="Hatfull G.F."/>
        </authorList>
    </citation>
    <scope>NUCLEOTIDE SEQUENCE [LARGE SCALE GENOMIC DNA]</scope>
    <source>
        <strain evidence="15">JCM 19170</strain>
    </source>
</reference>
<dbReference type="InterPro" id="IPR000385">
    <property type="entry name" value="MoaA_NifB_PqqE_Fe-S-bd_CS"/>
</dbReference>
<keyword evidence="15" id="KW-1185">Reference proteome</keyword>
<evidence type="ECO:0000256" key="1">
    <source>
        <dbReference type="ARBA" id="ARBA00012167"/>
    </source>
</evidence>
<comment type="catalytic activity">
    <reaction evidence="11 12">
        <text>GTP + AH2 + S-adenosyl-L-methionine = (8S)-3',8-cyclo-7,8-dihydroguanosine 5'-triphosphate + 5'-deoxyadenosine + L-methionine + A + H(+)</text>
        <dbReference type="Rhea" id="RHEA:49576"/>
        <dbReference type="ChEBI" id="CHEBI:13193"/>
        <dbReference type="ChEBI" id="CHEBI:15378"/>
        <dbReference type="ChEBI" id="CHEBI:17319"/>
        <dbReference type="ChEBI" id="CHEBI:17499"/>
        <dbReference type="ChEBI" id="CHEBI:37565"/>
        <dbReference type="ChEBI" id="CHEBI:57844"/>
        <dbReference type="ChEBI" id="CHEBI:59789"/>
        <dbReference type="ChEBI" id="CHEBI:131766"/>
        <dbReference type="EC" id="4.1.99.22"/>
    </reaction>
</comment>
<dbReference type="PROSITE" id="PS01305">
    <property type="entry name" value="MOAA_NIFB_PQQE"/>
    <property type="match status" value="1"/>
</dbReference>
<dbReference type="PANTHER" id="PTHR22960">
    <property type="entry name" value="MOLYBDOPTERIN COFACTOR SYNTHESIS PROTEIN A"/>
    <property type="match status" value="1"/>
</dbReference>
<feature type="binding site" evidence="12">
    <location>
        <position position="37"/>
    </location>
    <ligand>
        <name>[4Fe-4S] cluster</name>
        <dbReference type="ChEBI" id="CHEBI:49883"/>
        <label>1</label>
        <note>4Fe-4S-S-AdoMet</note>
    </ligand>
</feature>
<dbReference type="Gene3D" id="3.20.20.70">
    <property type="entry name" value="Aldolase class I"/>
    <property type="match status" value="1"/>
</dbReference>
<feature type="binding site" evidence="12">
    <location>
        <position position="198"/>
    </location>
    <ligand>
        <name>S-adenosyl-L-methionine</name>
        <dbReference type="ChEBI" id="CHEBI:59789"/>
    </ligand>
</feature>
<evidence type="ECO:0000256" key="2">
    <source>
        <dbReference type="ARBA" id="ARBA00022485"/>
    </source>
</evidence>
<dbReference type="InterPro" id="IPR058240">
    <property type="entry name" value="rSAM_sf"/>
</dbReference>
<evidence type="ECO:0000256" key="5">
    <source>
        <dbReference type="ARBA" id="ARBA00022741"/>
    </source>
</evidence>
<feature type="binding site" evidence="12">
    <location>
        <position position="262"/>
    </location>
    <ligand>
        <name>[4Fe-4S] cluster</name>
        <dbReference type="ChEBI" id="CHEBI:49883"/>
        <label>2</label>
        <note>4Fe-4S-substrate</note>
    </ligand>
</feature>